<keyword evidence="3" id="KW-0964">Secreted</keyword>
<keyword evidence="6" id="KW-0442">Lipid degradation</keyword>
<dbReference type="InterPro" id="IPR051238">
    <property type="entry name" value="GDSL_esterase/lipase"/>
</dbReference>
<dbReference type="InterPro" id="IPR036514">
    <property type="entry name" value="SGNH_hydro_sf"/>
</dbReference>
<keyword evidence="4 8" id="KW-0732">Signal</keyword>
<dbReference type="GO" id="GO:0016042">
    <property type="term" value="P:lipid catabolic process"/>
    <property type="evidence" value="ECO:0007669"/>
    <property type="project" value="UniProtKB-KW"/>
</dbReference>
<sequence length="278" mass="30452">MASKLKLFWMLPVSFLLLSNCLHNGANAAPQVPCYFIFGDSLSDNGNNNNLKTLAKVNYLPYGIDFPEGPTGRFSNDRNMQDVIVEYLGFQNYMPPFARAQGRSILKGVNYASGSAGIRDESGKQLVLYGHGARKFALYGIGLIGCTPYAISVYGTNGSPCVDKLNTNATLFNERLMPLVKELNTNLTDAKFTYLNPSPSPQDVLSFVTNSTCCEVGGGGGELCVRNSKPCSDRSRFVFWDAVHPTDAWNELLAESAYRTNSTSEAHPFNIQTLAKLK</sequence>
<evidence type="ECO:0000256" key="2">
    <source>
        <dbReference type="ARBA" id="ARBA00008668"/>
    </source>
</evidence>
<dbReference type="GO" id="GO:0016788">
    <property type="term" value="F:hydrolase activity, acting on ester bonds"/>
    <property type="evidence" value="ECO:0007669"/>
    <property type="project" value="InterPro"/>
</dbReference>
<evidence type="ECO:0000256" key="6">
    <source>
        <dbReference type="ARBA" id="ARBA00022963"/>
    </source>
</evidence>
<dbReference type="Gene3D" id="3.40.50.1110">
    <property type="entry name" value="SGNH hydrolase"/>
    <property type="match status" value="2"/>
</dbReference>
<reference evidence="9 10" key="1">
    <citation type="journal article" date="2013" name="Genome Biol.">
        <title>The genome sequence of the most widely cultivated cacao type and its use to identify candidate genes regulating pod color.</title>
        <authorList>
            <person name="Motamayor J.C."/>
            <person name="Mockaitis K."/>
            <person name="Schmutz J."/>
            <person name="Haiminen N."/>
            <person name="Iii D.L."/>
            <person name="Cornejo O."/>
            <person name="Findley S.D."/>
            <person name="Zheng P."/>
            <person name="Utro F."/>
            <person name="Royaert S."/>
            <person name="Saski C."/>
            <person name="Jenkins J."/>
            <person name="Podicheti R."/>
            <person name="Zhao M."/>
            <person name="Scheffler B.E."/>
            <person name="Stack J.C."/>
            <person name="Feltus F.A."/>
            <person name="Mustiga G.M."/>
            <person name="Amores F."/>
            <person name="Phillips W."/>
            <person name="Marelli J.P."/>
            <person name="May G.D."/>
            <person name="Shapiro H."/>
            <person name="Ma J."/>
            <person name="Bustamante C.D."/>
            <person name="Schnell R.J."/>
            <person name="Main D."/>
            <person name="Gilbert D."/>
            <person name="Parida L."/>
            <person name="Kuhn D.N."/>
        </authorList>
    </citation>
    <scope>NUCLEOTIDE SEQUENCE [LARGE SCALE GENOMIC DNA]</scope>
    <source>
        <strain evidence="10">cv. Matina 1-6</strain>
    </source>
</reference>
<evidence type="ECO:0000256" key="4">
    <source>
        <dbReference type="ARBA" id="ARBA00022729"/>
    </source>
</evidence>
<gene>
    <name evidence="9" type="ORF">TCM_039308</name>
</gene>
<comment type="subcellular location">
    <subcellularLocation>
        <location evidence="1">Secreted</location>
    </subcellularLocation>
</comment>
<dbReference type="PANTHER" id="PTHR45650:SF9">
    <property type="entry name" value="SGNH HYDROLASE-TYPE ESTERASE DOMAIN-CONTAINING PROTEIN"/>
    <property type="match status" value="1"/>
</dbReference>
<dbReference type="GO" id="GO:0005576">
    <property type="term" value="C:extracellular region"/>
    <property type="evidence" value="ECO:0007669"/>
    <property type="project" value="UniProtKB-SubCell"/>
</dbReference>
<dbReference type="Pfam" id="PF00657">
    <property type="entry name" value="Lipase_GDSL"/>
    <property type="match status" value="2"/>
</dbReference>
<feature type="signal peptide" evidence="8">
    <location>
        <begin position="1"/>
        <end position="28"/>
    </location>
</feature>
<evidence type="ECO:0000313" key="9">
    <source>
        <dbReference type="EMBL" id="EOY31940.1"/>
    </source>
</evidence>
<evidence type="ECO:0000256" key="7">
    <source>
        <dbReference type="ARBA" id="ARBA00023098"/>
    </source>
</evidence>
<accession>A0A061GPZ8</accession>
<evidence type="ECO:0000256" key="5">
    <source>
        <dbReference type="ARBA" id="ARBA00022801"/>
    </source>
</evidence>
<dbReference type="InterPro" id="IPR001087">
    <property type="entry name" value="GDSL"/>
</dbReference>
<dbReference type="AlphaFoldDB" id="A0A061GPZ8"/>
<proteinExistence type="inferred from homology"/>
<keyword evidence="5" id="KW-0378">Hydrolase</keyword>
<dbReference type="Proteomes" id="UP000026915">
    <property type="component" value="Chromosome 9"/>
</dbReference>
<protein>
    <submittedName>
        <fullName evidence="9">GDSL-like Lipase/Acylhydrolase superfamily protein, putative isoform 2</fullName>
    </submittedName>
</protein>
<feature type="chain" id="PRO_5001603654" evidence="8">
    <location>
        <begin position="29"/>
        <end position="278"/>
    </location>
</feature>
<name>A0A061GPZ8_THECC</name>
<evidence type="ECO:0000313" key="10">
    <source>
        <dbReference type="Proteomes" id="UP000026915"/>
    </source>
</evidence>
<organism evidence="9 10">
    <name type="scientific">Theobroma cacao</name>
    <name type="common">Cacao</name>
    <name type="synonym">Cocoa</name>
    <dbReference type="NCBI Taxonomy" id="3641"/>
    <lineage>
        <taxon>Eukaryota</taxon>
        <taxon>Viridiplantae</taxon>
        <taxon>Streptophyta</taxon>
        <taxon>Embryophyta</taxon>
        <taxon>Tracheophyta</taxon>
        <taxon>Spermatophyta</taxon>
        <taxon>Magnoliopsida</taxon>
        <taxon>eudicotyledons</taxon>
        <taxon>Gunneridae</taxon>
        <taxon>Pentapetalae</taxon>
        <taxon>rosids</taxon>
        <taxon>malvids</taxon>
        <taxon>Malvales</taxon>
        <taxon>Malvaceae</taxon>
        <taxon>Byttnerioideae</taxon>
        <taxon>Theobroma</taxon>
    </lineage>
</organism>
<evidence type="ECO:0000256" key="8">
    <source>
        <dbReference type="SAM" id="SignalP"/>
    </source>
</evidence>
<dbReference type="EMBL" id="CM001887">
    <property type="protein sequence ID" value="EOY31940.1"/>
    <property type="molecule type" value="Genomic_DNA"/>
</dbReference>
<evidence type="ECO:0000256" key="3">
    <source>
        <dbReference type="ARBA" id="ARBA00022525"/>
    </source>
</evidence>
<keyword evidence="7" id="KW-0443">Lipid metabolism</keyword>
<comment type="similarity">
    <text evidence="2">Belongs to the 'GDSL' lipolytic enzyme family.</text>
</comment>
<dbReference type="Gramene" id="EOY31940">
    <property type="protein sequence ID" value="EOY31940"/>
    <property type="gene ID" value="TCM_039308"/>
</dbReference>
<dbReference type="PANTHER" id="PTHR45650">
    <property type="entry name" value="GDSL-LIKE LIPASE/ACYLHYDROLASE-RELATED"/>
    <property type="match status" value="1"/>
</dbReference>
<keyword evidence="10" id="KW-1185">Reference proteome</keyword>
<evidence type="ECO:0000256" key="1">
    <source>
        <dbReference type="ARBA" id="ARBA00004613"/>
    </source>
</evidence>
<dbReference type="HOGENOM" id="CLU_015101_0_0_1"/>